<gene>
    <name evidence="1" type="ORF">MSG28_012937</name>
</gene>
<evidence type="ECO:0000313" key="2">
    <source>
        <dbReference type="Proteomes" id="UP001064048"/>
    </source>
</evidence>
<name>A0ACC0KRE4_CHOFU</name>
<proteinExistence type="predicted"/>
<protein>
    <submittedName>
        <fullName evidence="1">Uncharacterized protein</fullName>
    </submittedName>
</protein>
<sequence>MHPQQFGFTKGRSTTDAGHSLVKFILQAWEESHDAIGITLDSKLQWGPHVTAIAGRLSSAAFAVWKIRQLTDVATARLKHPLYSLIFASSAPYGADLAQSKQTSLCNPCASAALARVTAARGRGLRALGTLKTSLMEAQAALPQDRERVGNIALKLRALQVDSLDQTPFSQSGKNGSKSSSIGFRGGPYRCPLTPDTGLDRSDTVNRNGSTSALGRASSWTQPLGRRRQWRRLRNTVARPQSGDAEAARLFMPKCTTVMMMMITISHLNTKCERIYVIVQWVPNINVHFSVWVTNVKYWIRTLHKCCTITNRNFPPLPDLSTIEQRPGSDIAGVAVRGNGQATSLEEQITVGGEKSSSGDHEPEDEALAGLPPGGLTTSRPDGLVLLRTPKPVGSVTRVQSAPDDRATSLKRVATSNYYYDNVTGHSPALISATAERAKISDTSFRT</sequence>
<reference evidence="1 2" key="1">
    <citation type="journal article" date="2022" name="Genome Biol. Evol.">
        <title>The Spruce Budworm Genome: Reconstructing the Evolutionary History of Antifreeze Proteins.</title>
        <authorList>
            <person name="Beliveau C."/>
            <person name="Gagne P."/>
            <person name="Picq S."/>
            <person name="Vernygora O."/>
            <person name="Keeling C.I."/>
            <person name="Pinkney K."/>
            <person name="Doucet D."/>
            <person name="Wen F."/>
            <person name="Johnston J.S."/>
            <person name="Maaroufi H."/>
            <person name="Boyle B."/>
            <person name="Laroche J."/>
            <person name="Dewar K."/>
            <person name="Juretic N."/>
            <person name="Blackburn G."/>
            <person name="Nisole A."/>
            <person name="Brunet B."/>
            <person name="Brandao M."/>
            <person name="Lumley L."/>
            <person name="Duan J."/>
            <person name="Quan G."/>
            <person name="Lucarotti C.J."/>
            <person name="Roe A.D."/>
            <person name="Sperling F.A.H."/>
            <person name="Levesque R.C."/>
            <person name="Cusson M."/>
        </authorList>
    </citation>
    <scope>NUCLEOTIDE SEQUENCE [LARGE SCALE GENOMIC DNA]</scope>
    <source>
        <strain evidence="1">Glfc:IPQL:Cfum</strain>
    </source>
</reference>
<keyword evidence="2" id="KW-1185">Reference proteome</keyword>
<comment type="caution">
    <text evidence="1">The sequence shown here is derived from an EMBL/GenBank/DDBJ whole genome shotgun (WGS) entry which is preliminary data.</text>
</comment>
<dbReference type="Proteomes" id="UP001064048">
    <property type="component" value="Chromosome 23"/>
</dbReference>
<organism evidence="1 2">
    <name type="scientific">Choristoneura fumiferana</name>
    <name type="common">Spruce budworm moth</name>
    <name type="synonym">Archips fumiferana</name>
    <dbReference type="NCBI Taxonomy" id="7141"/>
    <lineage>
        <taxon>Eukaryota</taxon>
        <taxon>Metazoa</taxon>
        <taxon>Ecdysozoa</taxon>
        <taxon>Arthropoda</taxon>
        <taxon>Hexapoda</taxon>
        <taxon>Insecta</taxon>
        <taxon>Pterygota</taxon>
        <taxon>Neoptera</taxon>
        <taxon>Endopterygota</taxon>
        <taxon>Lepidoptera</taxon>
        <taxon>Glossata</taxon>
        <taxon>Ditrysia</taxon>
        <taxon>Tortricoidea</taxon>
        <taxon>Tortricidae</taxon>
        <taxon>Tortricinae</taxon>
        <taxon>Choristoneura</taxon>
    </lineage>
</organism>
<evidence type="ECO:0000313" key="1">
    <source>
        <dbReference type="EMBL" id="KAI8439072.1"/>
    </source>
</evidence>
<accession>A0ACC0KRE4</accession>
<dbReference type="EMBL" id="CM046123">
    <property type="protein sequence ID" value="KAI8439072.1"/>
    <property type="molecule type" value="Genomic_DNA"/>
</dbReference>